<comment type="function">
    <text evidence="9">An essential GTPase which binds GTP, GDP and possibly (p)ppGpp with moderate affinity, with high nucleotide exchange rates and a fairly low GTP hydrolysis rate. Plays a role in control of the cell cycle, stress response, ribosome biogenesis and in those bacteria that undergo differentiation, in morphogenesis control.</text>
</comment>
<comment type="subcellular location">
    <subcellularLocation>
        <location evidence="9">Cytoplasm</location>
    </subcellularLocation>
</comment>
<feature type="binding site" evidence="9">
    <location>
        <begin position="191"/>
        <end position="195"/>
    </location>
    <ligand>
        <name>GTP</name>
        <dbReference type="ChEBI" id="CHEBI:37565"/>
    </ligand>
</feature>
<keyword evidence="5 9" id="KW-0547">Nucleotide-binding</keyword>
<evidence type="ECO:0000256" key="10">
    <source>
        <dbReference type="SAM" id="MobiDB-lite"/>
    </source>
</evidence>
<dbReference type="PANTHER" id="PTHR11702:SF31">
    <property type="entry name" value="MITOCHONDRIAL RIBOSOME-ASSOCIATED GTPASE 2"/>
    <property type="match status" value="1"/>
</dbReference>
<dbReference type="HAMAP" id="MF_01454">
    <property type="entry name" value="GTPase_Obg"/>
    <property type="match status" value="1"/>
</dbReference>
<dbReference type="InterPro" id="IPR014100">
    <property type="entry name" value="GTP-bd_Obg/CgtA"/>
</dbReference>
<dbReference type="Pfam" id="PF01926">
    <property type="entry name" value="MMR_HSR1"/>
    <property type="match status" value="1"/>
</dbReference>
<dbReference type="PROSITE" id="PS00905">
    <property type="entry name" value="GTP1_OBG"/>
    <property type="match status" value="1"/>
</dbReference>
<evidence type="ECO:0000313" key="14">
    <source>
        <dbReference type="EMBL" id="ACV77904.1"/>
    </source>
</evidence>
<dbReference type="NCBIfam" id="NF008956">
    <property type="entry name" value="PRK12299.1"/>
    <property type="match status" value="1"/>
</dbReference>
<evidence type="ECO:0000256" key="7">
    <source>
        <dbReference type="ARBA" id="ARBA00022842"/>
    </source>
</evidence>
<dbReference type="FunFam" id="2.70.210.12:FF:000001">
    <property type="entry name" value="GTPase Obg"/>
    <property type="match status" value="1"/>
</dbReference>
<evidence type="ECO:0000259" key="13">
    <source>
        <dbReference type="PROSITE" id="PS51883"/>
    </source>
</evidence>
<dbReference type="PROSITE" id="PS51881">
    <property type="entry name" value="OCT"/>
    <property type="match status" value="1"/>
</dbReference>
<dbReference type="InterPro" id="IPR027417">
    <property type="entry name" value="P-loop_NTPase"/>
</dbReference>
<dbReference type="OrthoDB" id="9807318at2"/>
<dbReference type="EMBL" id="CP001737">
    <property type="protein sequence ID" value="ACV77904.1"/>
    <property type="molecule type" value="Genomic_DNA"/>
</dbReference>
<dbReference type="GO" id="GO:0000287">
    <property type="term" value="F:magnesium ion binding"/>
    <property type="evidence" value="ECO:0007669"/>
    <property type="project" value="InterPro"/>
</dbReference>
<dbReference type="KEGG" id="nml:Namu_1505"/>
<feature type="binding site" evidence="9">
    <location>
        <begin position="316"/>
        <end position="318"/>
    </location>
    <ligand>
        <name>GTP</name>
        <dbReference type="ChEBI" id="CHEBI:37565"/>
    </ligand>
</feature>
<dbReference type="Gene3D" id="2.70.210.12">
    <property type="entry name" value="GTP1/OBG domain"/>
    <property type="match status" value="1"/>
</dbReference>
<dbReference type="Pfam" id="PF09269">
    <property type="entry name" value="DUF1967"/>
    <property type="match status" value="1"/>
</dbReference>
<proteinExistence type="inferred from homology"/>
<dbReference type="NCBIfam" id="NF008954">
    <property type="entry name" value="PRK12296.1"/>
    <property type="match status" value="1"/>
</dbReference>
<dbReference type="PRINTS" id="PR00326">
    <property type="entry name" value="GTP1OBG"/>
</dbReference>
<dbReference type="SUPFAM" id="SSF82051">
    <property type="entry name" value="Obg GTP-binding protein N-terminal domain"/>
    <property type="match status" value="1"/>
</dbReference>
<keyword evidence="3 9" id="KW-0963">Cytoplasm</keyword>
<dbReference type="SUPFAM" id="SSF102741">
    <property type="entry name" value="Obg GTP-binding protein C-terminal domain"/>
    <property type="match status" value="1"/>
</dbReference>
<dbReference type="InterPro" id="IPR015349">
    <property type="entry name" value="OCT_dom"/>
</dbReference>
<feature type="binding site" evidence="9">
    <location>
        <position position="193"/>
    </location>
    <ligand>
        <name>Mg(2+)</name>
        <dbReference type="ChEBI" id="CHEBI:18420"/>
    </ligand>
</feature>
<dbReference type="Pfam" id="PF01018">
    <property type="entry name" value="GTP1_OBG"/>
    <property type="match status" value="1"/>
</dbReference>
<comment type="similarity">
    <text evidence="2 9">Belongs to the TRAFAC class OBG-HflX-like GTPase superfamily. OBG GTPase family.</text>
</comment>
<evidence type="ECO:0000256" key="5">
    <source>
        <dbReference type="ARBA" id="ARBA00022741"/>
    </source>
</evidence>
<dbReference type="InterPro" id="IPR006074">
    <property type="entry name" value="GTP1-OBG_CS"/>
</dbReference>
<dbReference type="InterPro" id="IPR006169">
    <property type="entry name" value="GTP1_OBG_dom"/>
</dbReference>
<evidence type="ECO:0000256" key="1">
    <source>
        <dbReference type="ARBA" id="ARBA00001946"/>
    </source>
</evidence>
<organism evidence="14 15">
    <name type="scientific">Nakamurella multipartita (strain ATCC 700099 / DSM 44233 / CIP 104796 / JCM 9543 / NBRC 105858 / Y-104)</name>
    <name type="common">Microsphaera multipartita</name>
    <dbReference type="NCBI Taxonomy" id="479431"/>
    <lineage>
        <taxon>Bacteria</taxon>
        <taxon>Bacillati</taxon>
        <taxon>Actinomycetota</taxon>
        <taxon>Actinomycetes</taxon>
        <taxon>Nakamurellales</taxon>
        <taxon>Nakamurellaceae</taxon>
        <taxon>Nakamurella</taxon>
    </lineage>
</organism>
<dbReference type="GO" id="GO:0003924">
    <property type="term" value="F:GTPase activity"/>
    <property type="evidence" value="ECO:0007669"/>
    <property type="project" value="UniProtKB-UniRule"/>
</dbReference>
<evidence type="ECO:0000313" key="15">
    <source>
        <dbReference type="Proteomes" id="UP000002218"/>
    </source>
</evidence>
<keyword evidence="6 9" id="KW-0378">Hydrolase</keyword>
<evidence type="ECO:0000256" key="6">
    <source>
        <dbReference type="ARBA" id="ARBA00022801"/>
    </source>
</evidence>
<dbReference type="NCBIfam" id="TIGR03595">
    <property type="entry name" value="Obg_CgtA_exten"/>
    <property type="match status" value="1"/>
</dbReference>
<evidence type="ECO:0000259" key="12">
    <source>
        <dbReference type="PROSITE" id="PS51881"/>
    </source>
</evidence>
<feature type="binding site" evidence="9">
    <location>
        <begin position="287"/>
        <end position="290"/>
    </location>
    <ligand>
        <name>GTP</name>
        <dbReference type="ChEBI" id="CHEBI:37565"/>
    </ligand>
</feature>
<accession>C8XF18</accession>
<dbReference type="GO" id="GO:0005737">
    <property type="term" value="C:cytoplasm"/>
    <property type="evidence" value="ECO:0007669"/>
    <property type="project" value="UniProtKB-SubCell"/>
</dbReference>
<evidence type="ECO:0000256" key="9">
    <source>
        <dbReference type="HAMAP-Rule" id="MF_01454"/>
    </source>
</evidence>
<sequence length="504" mass="52721">MARFVDHAVLHLQAGNGGHGCASVHREKFRPLGGPDGGNGGNGGDVTLVVDDSVHTLLDFHFRPHAKAGNGRPGQGDNKDGANGEALVLKVPAGTVVLGPDGTVLADLVGAGSQYVAARGGRGGLGNAALASRARKAPGFALLGEPGEFAEIVLELKSVADVGLVGFPSAGKSSLVSVLSAARPKIADYPFTTLEPNLGVVTAGSEVFTVADVPGLIPGASQGKGLGLEFLRHIERCSVLAHVIDCATYETGRDPLSDITALEFELAEYGADLASDLTEKPRLVVLNKIDVPEARELAEFVRPDLEAAGYRVFLISAVTHEGLSELKFAMAQAVAADRAARPAAPAPRLVVRPKPVDSEEFQVSIDPEVEGGFVVTGARPQRWIRQTDFTNEEAVGYLADRLARLGVEEQLAAIGAQPGAPVTIADITFDWEPTTLAGVDTVPITARGTDQRLARSDRVGAAERKALHRLRRGLDVDGHTLDSSLDSSVDRPDPTPDSRAGSQS</sequence>
<dbReference type="STRING" id="479431.Namu_1505"/>
<dbReference type="Gene3D" id="3.30.300.350">
    <property type="entry name" value="GTP-binding protein OBG, C-terminal domain"/>
    <property type="match status" value="1"/>
</dbReference>
<reference evidence="15" key="1">
    <citation type="submission" date="2009-09" db="EMBL/GenBank/DDBJ databases">
        <title>The complete genome of Nakamurella multipartita DSM 44233.</title>
        <authorList>
            <consortium name="US DOE Joint Genome Institute (JGI-PGF)"/>
            <person name="Lucas S."/>
            <person name="Copeland A."/>
            <person name="Lapidus A."/>
            <person name="Glavina del Rio T."/>
            <person name="Dalin E."/>
            <person name="Tice H."/>
            <person name="Bruce D."/>
            <person name="Goodwin L."/>
            <person name="Pitluck S."/>
            <person name="Kyrpides N."/>
            <person name="Mavromatis K."/>
            <person name="Ivanova N."/>
            <person name="Ovchinnikova G."/>
            <person name="Sims D."/>
            <person name="Meincke L."/>
            <person name="Brettin T."/>
            <person name="Detter J.C."/>
            <person name="Han C."/>
            <person name="Larimer F."/>
            <person name="Land M."/>
            <person name="Hauser L."/>
            <person name="Markowitz V."/>
            <person name="Cheng J.-F."/>
            <person name="Hugenholtz P."/>
            <person name="Woyke T."/>
            <person name="Wu D."/>
            <person name="Klenk H.-P."/>
            <person name="Eisen J.A."/>
        </authorList>
    </citation>
    <scope>NUCLEOTIDE SEQUENCE [LARGE SCALE GENOMIC DNA]</scope>
    <source>
        <strain evidence="15">ATCC 700099 / DSM 44233 / CIP 104796 / JCM 9543 / NBRC 105858 / Y-104</strain>
    </source>
</reference>
<dbReference type="PROSITE" id="PS51710">
    <property type="entry name" value="G_OBG"/>
    <property type="match status" value="1"/>
</dbReference>
<name>C8XF18_NAKMY</name>
<dbReference type="PANTHER" id="PTHR11702">
    <property type="entry name" value="DEVELOPMENTALLY REGULATED GTP-BINDING PROTEIN-RELATED"/>
    <property type="match status" value="1"/>
</dbReference>
<dbReference type="FunCoup" id="C8XF18">
    <property type="interactions" value="292"/>
</dbReference>
<dbReference type="AlphaFoldDB" id="C8XF18"/>
<dbReference type="NCBIfam" id="NF008955">
    <property type="entry name" value="PRK12297.1"/>
    <property type="match status" value="1"/>
</dbReference>
<dbReference type="InterPro" id="IPR036726">
    <property type="entry name" value="GTP1_OBG_dom_sf"/>
</dbReference>
<keyword evidence="4 9" id="KW-0479">Metal-binding</keyword>
<dbReference type="HOGENOM" id="CLU_011747_0_1_11"/>
<dbReference type="Proteomes" id="UP000002218">
    <property type="component" value="Chromosome"/>
</dbReference>
<dbReference type="NCBIfam" id="TIGR02729">
    <property type="entry name" value="Obg_CgtA"/>
    <property type="match status" value="1"/>
</dbReference>
<feature type="domain" description="OCT" evidence="12">
    <location>
        <begin position="353"/>
        <end position="433"/>
    </location>
</feature>
<dbReference type="RefSeq" id="WP_015746810.1">
    <property type="nucleotide sequence ID" value="NC_013235.1"/>
</dbReference>
<feature type="binding site" evidence="9">
    <location>
        <begin position="212"/>
        <end position="215"/>
    </location>
    <ligand>
        <name>GTP</name>
        <dbReference type="ChEBI" id="CHEBI:37565"/>
    </ligand>
</feature>
<feature type="binding site" evidence="9">
    <location>
        <begin position="166"/>
        <end position="173"/>
    </location>
    <ligand>
        <name>GTP</name>
        <dbReference type="ChEBI" id="CHEBI:37565"/>
    </ligand>
</feature>
<dbReference type="PROSITE" id="PS51883">
    <property type="entry name" value="OBG"/>
    <property type="match status" value="1"/>
</dbReference>
<evidence type="ECO:0000256" key="2">
    <source>
        <dbReference type="ARBA" id="ARBA00007699"/>
    </source>
</evidence>
<dbReference type="InterPro" id="IPR036346">
    <property type="entry name" value="GTP-bd_prot_GTP1/OBG_C_sf"/>
</dbReference>
<protein>
    <recommendedName>
        <fullName evidence="9">GTPase Obg</fullName>
        <ecNumber evidence="9">3.6.5.-</ecNumber>
    </recommendedName>
    <alternativeName>
        <fullName evidence="9">GTP-binding protein Obg</fullName>
    </alternativeName>
</protein>
<dbReference type="InterPro" id="IPR031167">
    <property type="entry name" value="G_OBG"/>
</dbReference>
<reference evidence="14 15" key="2">
    <citation type="journal article" date="2010" name="Stand. Genomic Sci.">
        <title>Complete genome sequence of Nakamurella multipartita type strain (Y-104).</title>
        <authorList>
            <person name="Tice H."/>
            <person name="Mayilraj S."/>
            <person name="Sims D."/>
            <person name="Lapidus A."/>
            <person name="Nolan M."/>
            <person name="Lucas S."/>
            <person name="Glavina Del Rio T."/>
            <person name="Copeland A."/>
            <person name="Cheng J.F."/>
            <person name="Meincke L."/>
            <person name="Bruce D."/>
            <person name="Goodwin L."/>
            <person name="Pitluck S."/>
            <person name="Ivanova N."/>
            <person name="Mavromatis K."/>
            <person name="Ovchinnikova G."/>
            <person name="Pati A."/>
            <person name="Chen A."/>
            <person name="Palaniappan K."/>
            <person name="Land M."/>
            <person name="Hauser L."/>
            <person name="Chang Y.J."/>
            <person name="Jeffries C.D."/>
            <person name="Detter J.C."/>
            <person name="Brettin T."/>
            <person name="Rohde M."/>
            <person name="Goker M."/>
            <person name="Bristow J."/>
            <person name="Eisen J.A."/>
            <person name="Markowitz V."/>
            <person name="Hugenholtz P."/>
            <person name="Kyrpides N.C."/>
            <person name="Klenk H.P."/>
            <person name="Chen F."/>
        </authorList>
    </citation>
    <scope>NUCLEOTIDE SEQUENCE [LARGE SCALE GENOMIC DNA]</scope>
    <source>
        <strain evidence="15">ATCC 700099 / DSM 44233 / CIP 104796 / JCM 9543 / NBRC 105858 / Y-104</strain>
    </source>
</reference>
<dbReference type="Gene3D" id="3.40.50.300">
    <property type="entry name" value="P-loop containing nucleotide triphosphate hydrolases"/>
    <property type="match status" value="1"/>
</dbReference>
<dbReference type="GO" id="GO:0042254">
    <property type="term" value="P:ribosome biogenesis"/>
    <property type="evidence" value="ECO:0007669"/>
    <property type="project" value="UniProtKB-UniRule"/>
</dbReference>
<dbReference type="CDD" id="cd01898">
    <property type="entry name" value="Obg"/>
    <property type="match status" value="1"/>
</dbReference>
<dbReference type="eggNOG" id="COG0536">
    <property type="taxonomic scope" value="Bacteria"/>
</dbReference>
<dbReference type="GO" id="GO:0005525">
    <property type="term" value="F:GTP binding"/>
    <property type="evidence" value="ECO:0007669"/>
    <property type="project" value="UniProtKB-UniRule"/>
</dbReference>
<evidence type="ECO:0000259" key="11">
    <source>
        <dbReference type="PROSITE" id="PS51710"/>
    </source>
</evidence>
<dbReference type="InterPro" id="IPR045086">
    <property type="entry name" value="OBG_GTPase"/>
</dbReference>
<dbReference type="InParanoid" id="C8XF18"/>
<keyword evidence="7 9" id="KW-0460">Magnesium</keyword>
<dbReference type="SUPFAM" id="SSF52540">
    <property type="entry name" value="P-loop containing nucleoside triphosphate hydrolases"/>
    <property type="match status" value="1"/>
</dbReference>
<gene>
    <name evidence="9" type="primary">obg</name>
    <name evidence="14" type="ordered locus">Namu_1505</name>
</gene>
<keyword evidence="15" id="KW-1185">Reference proteome</keyword>
<feature type="binding site" evidence="9">
    <location>
        <position position="173"/>
    </location>
    <ligand>
        <name>Mg(2+)</name>
        <dbReference type="ChEBI" id="CHEBI:18420"/>
    </ligand>
</feature>
<keyword evidence="8 9" id="KW-0342">GTP-binding</keyword>
<feature type="domain" description="Obg" evidence="13">
    <location>
        <begin position="2"/>
        <end position="159"/>
    </location>
</feature>
<feature type="region of interest" description="Disordered" evidence="10">
    <location>
        <begin position="64"/>
        <end position="83"/>
    </location>
</feature>
<feature type="region of interest" description="Disordered" evidence="10">
    <location>
        <begin position="477"/>
        <end position="504"/>
    </location>
</feature>
<comment type="subunit">
    <text evidence="9">Monomer.</text>
</comment>
<dbReference type="EC" id="3.6.5.-" evidence="9"/>
<evidence type="ECO:0000256" key="4">
    <source>
        <dbReference type="ARBA" id="ARBA00022723"/>
    </source>
</evidence>
<evidence type="ECO:0000256" key="8">
    <source>
        <dbReference type="ARBA" id="ARBA00023134"/>
    </source>
</evidence>
<feature type="domain" description="OBG-type G" evidence="11">
    <location>
        <begin position="160"/>
        <end position="335"/>
    </location>
</feature>
<dbReference type="InterPro" id="IPR006073">
    <property type="entry name" value="GTP-bd"/>
</dbReference>
<comment type="cofactor">
    <cofactor evidence="1 9">
        <name>Mg(2+)</name>
        <dbReference type="ChEBI" id="CHEBI:18420"/>
    </cofactor>
</comment>
<evidence type="ECO:0000256" key="3">
    <source>
        <dbReference type="ARBA" id="ARBA00022490"/>
    </source>
</evidence>